<dbReference type="InterPro" id="IPR010497">
    <property type="entry name" value="Epoxide_hydro_N"/>
</dbReference>
<gene>
    <name evidence="5" type="ORF">K7862_20565</name>
</gene>
<accession>A0ABS7QE21</accession>
<keyword evidence="2" id="KW-0058">Aromatic hydrocarbons catabolism</keyword>
<evidence type="ECO:0000259" key="4">
    <source>
        <dbReference type="Pfam" id="PF06441"/>
    </source>
</evidence>
<dbReference type="PANTHER" id="PTHR21661:SF35">
    <property type="entry name" value="EPOXIDE HYDROLASE"/>
    <property type="match status" value="1"/>
</dbReference>
<protein>
    <submittedName>
        <fullName evidence="5">Epoxide hydrolase</fullName>
    </submittedName>
</protein>
<evidence type="ECO:0000313" key="5">
    <source>
        <dbReference type="EMBL" id="MBY8880004.1"/>
    </source>
</evidence>
<dbReference type="PRINTS" id="PR00412">
    <property type="entry name" value="EPOXHYDRLASE"/>
</dbReference>
<evidence type="ECO:0000313" key="6">
    <source>
        <dbReference type="Proteomes" id="UP000778578"/>
    </source>
</evidence>
<dbReference type="InterPro" id="IPR016292">
    <property type="entry name" value="Epoxide_hydrolase"/>
</dbReference>
<dbReference type="GO" id="GO:0016787">
    <property type="term" value="F:hydrolase activity"/>
    <property type="evidence" value="ECO:0007669"/>
    <property type="project" value="UniProtKB-KW"/>
</dbReference>
<dbReference type="PIRSF" id="PIRSF001112">
    <property type="entry name" value="Epoxide_hydrolase"/>
    <property type="match status" value="1"/>
</dbReference>
<dbReference type="EMBL" id="JAINZZ010000026">
    <property type="protein sequence ID" value="MBY8880004.1"/>
    <property type="molecule type" value="Genomic_DNA"/>
</dbReference>
<keyword evidence="3 5" id="KW-0378">Hydrolase</keyword>
<dbReference type="InterPro" id="IPR029058">
    <property type="entry name" value="AB_hydrolase_fold"/>
</dbReference>
<sequence>MNDALPRPEVFTPSTPPEALEDLRRRLRATRWPDVPEDAGWSLGTDVDYLRELVAYWADGFDWPAREAELARLPHFRVTLGGLGIHYVHARAVAPAGPVLPLVLSHGWPDAFWRYTKVIPLLTDPGSHGGDPADAFDVVVPDMPGYGYSDRPPAAPLNSVAVAGLWAELMSVLGYDRFGAAGGDIGSHVSRYLGLDHPERVVAVHRTDAGVPVLTGDGAELTAEERAFVDGAAAWGAGEGAYAAMHRTKPQTAAVGLTDSPAGLAAWIVEKLRAWSDCGGDVERSYTKDEILTLVTLYWLTGTIGSSMRMYRANGAIPPAQLARRVEVPSGFTLFPADLVRPPRAWLDRTANTVRVTEAPRGGHFAPFEEPELYAEELRAFFRPFRATLTAGRQPAPQLP</sequence>
<organism evidence="5 6">
    <name type="scientific">Actinacidiphila acidipaludis</name>
    <dbReference type="NCBI Taxonomy" id="2873382"/>
    <lineage>
        <taxon>Bacteria</taxon>
        <taxon>Bacillati</taxon>
        <taxon>Actinomycetota</taxon>
        <taxon>Actinomycetes</taxon>
        <taxon>Kitasatosporales</taxon>
        <taxon>Streptomycetaceae</taxon>
        <taxon>Actinacidiphila</taxon>
    </lineage>
</organism>
<comment type="similarity">
    <text evidence="1">Belongs to the peptidase S33 family.</text>
</comment>
<keyword evidence="6" id="KW-1185">Reference proteome</keyword>
<dbReference type="SUPFAM" id="SSF53474">
    <property type="entry name" value="alpha/beta-Hydrolases"/>
    <property type="match status" value="1"/>
</dbReference>
<proteinExistence type="inferred from homology"/>
<feature type="domain" description="Epoxide hydrolase N-terminal" evidence="4">
    <location>
        <begin position="10"/>
        <end position="114"/>
    </location>
</feature>
<dbReference type="Gene3D" id="3.40.50.1820">
    <property type="entry name" value="alpha/beta hydrolase"/>
    <property type="match status" value="1"/>
</dbReference>
<dbReference type="Proteomes" id="UP000778578">
    <property type="component" value="Unassembled WGS sequence"/>
</dbReference>
<evidence type="ECO:0000256" key="1">
    <source>
        <dbReference type="ARBA" id="ARBA00010088"/>
    </source>
</evidence>
<dbReference type="Pfam" id="PF06441">
    <property type="entry name" value="EHN"/>
    <property type="match status" value="1"/>
</dbReference>
<dbReference type="RefSeq" id="WP_222964616.1">
    <property type="nucleotide sequence ID" value="NZ_JAINZZ010000026.1"/>
</dbReference>
<dbReference type="InterPro" id="IPR000639">
    <property type="entry name" value="Epox_hydrolase-like"/>
</dbReference>
<evidence type="ECO:0000256" key="3">
    <source>
        <dbReference type="ARBA" id="ARBA00022801"/>
    </source>
</evidence>
<reference evidence="5 6" key="1">
    <citation type="submission" date="2021-08" db="EMBL/GenBank/DDBJ databases">
        <title>WGS of actinomycetes from Thailand.</title>
        <authorList>
            <person name="Thawai C."/>
        </authorList>
    </citation>
    <scope>NUCLEOTIDE SEQUENCE [LARGE SCALE GENOMIC DNA]</scope>
    <source>
        <strain evidence="5 6">PLK6-54</strain>
    </source>
</reference>
<evidence type="ECO:0000256" key="2">
    <source>
        <dbReference type="ARBA" id="ARBA00022797"/>
    </source>
</evidence>
<dbReference type="PANTHER" id="PTHR21661">
    <property type="entry name" value="EPOXIDE HYDROLASE 1-RELATED"/>
    <property type="match status" value="1"/>
</dbReference>
<comment type="caution">
    <text evidence="5">The sequence shown here is derived from an EMBL/GenBank/DDBJ whole genome shotgun (WGS) entry which is preliminary data.</text>
</comment>
<name>A0ABS7QE21_9ACTN</name>